<name>A0A518V424_BRELA</name>
<dbReference type="InterPro" id="IPR036412">
    <property type="entry name" value="HAD-like_sf"/>
</dbReference>
<protein>
    <submittedName>
        <fullName evidence="1">HAD family hydrolase</fullName>
    </submittedName>
</protein>
<dbReference type="InterPro" id="IPR023198">
    <property type="entry name" value="PGP-like_dom2"/>
</dbReference>
<dbReference type="InterPro" id="IPR023214">
    <property type="entry name" value="HAD_sf"/>
</dbReference>
<dbReference type="Gene3D" id="1.10.150.240">
    <property type="entry name" value="Putative phosphatase, domain 2"/>
    <property type="match status" value="1"/>
</dbReference>
<dbReference type="InterPro" id="IPR041492">
    <property type="entry name" value="HAD_2"/>
</dbReference>
<dbReference type="GO" id="GO:0005829">
    <property type="term" value="C:cytosol"/>
    <property type="evidence" value="ECO:0007669"/>
    <property type="project" value="TreeGrafter"/>
</dbReference>
<dbReference type="InterPro" id="IPR006439">
    <property type="entry name" value="HAD-SF_hydro_IA"/>
</dbReference>
<dbReference type="GO" id="GO:0008967">
    <property type="term" value="F:phosphoglycolate phosphatase activity"/>
    <property type="evidence" value="ECO:0007669"/>
    <property type="project" value="TreeGrafter"/>
</dbReference>
<dbReference type="NCBIfam" id="TIGR01549">
    <property type="entry name" value="HAD-SF-IA-v1"/>
    <property type="match status" value="1"/>
</dbReference>
<dbReference type="SUPFAM" id="SSF56784">
    <property type="entry name" value="HAD-like"/>
    <property type="match status" value="1"/>
</dbReference>
<sequence>MKNCSSLLFDLDGTLLDSREGVVDAVYHTIEEHCPSLFTRAEITDRFGEALEEFLDAVEIRIHEHQGQKVARLDQSQPNNLKLWDRAAYSKDYFAYMEKNHNRQVHLFPFVREGLEALRQKGFQLAVVTNKQREFALQGLEMGGILHVMDTVITLDDVALGKPSPEPIQKAIADLCATPEKTLMIGDSKYDLLSARAAGVHSVLLEWYGVGQRMQEKPDYRFSTFQMFVNELLLTSVQRKGE</sequence>
<dbReference type="AlphaFoldDB" id="A0A518V424"/>
<dbReference type="NCBIfam" id="TIGR01509">
    <property type="entry name" value="HAD-SF-IA-v3"/>
    <property type="match status" value="1"/>
</dbReference>
<proteinExistence type="predicted"/>
<dbReference type="SFLD" id="SFLDG01129">
    <property type="entry name" value="C1.5:_HAD__Beta-PGM__Phosphata"/>
    <property type="match status" value="1"/>
</dbReference>
<evidence type="ECO:0000313" key="1">
    <source>
        <dbReference type="EMBL" id="QDX91746.1"/>
    </source>
</evidence>
<evidence type="ECO:0000313" key="2">
    <source>
        <dbReference type="Proteomes" id="UP000319432"/>
    </source>
</evidence>
<gene>
    <name evidence="1" type="ORF">EEL30_04780</name>
</gene>
<dbReference type="PANTHER" id="PTHR43434">
    <property type="entry name" value="PHOSPHOGLYCOLATE PHOSPHATASE"/>
    <property type="match status" value="1"/>
</dbReference>
<dbReference type="Proteomes" id="UP000319432">
    <property type="component" value="Chromosome"/>
</dbReference>
<dbReference type="PANTHER" id="PTHR43434:SF1">
    <property type="entry name" value="PHOSPHOGLYCOLATE PHOSPHATASE"/>
    <property type="match status" value="1"/>
</dbReference>
<dbReference type="GO" id="GO:0006281">
    <property type="term" value="P:DNA repair"/>
    <property type="evidence" value="ECO:0007669"/>
    <property type="project" value="TreeGrafter"/>
</dbReference>
<dbReference type="SFLD" id="SFLDS00003">
    <property type="entry name" value="Haloacid_Dehalogenase"/>
    <property type="match status" value="1"/>
</dbReference>
<keyword evidence="2" id="KW-1185">Reference proteome</keyword>
<dbReference type="Gene3D" id="3.40.50.1000">
    <property type="entry name" value="HAD superfamily/HAD-like"/>
    <property type="match status" value="1"/>
</dbReference>
<dbReference type="InterPro" id="IPR050155">
    <property type="entry name" value="HAD-like_hydrolase_sf"/>
</dbReference>
<dbReference type="Pfam" id="PF13419">
    <property type="entry name" value="HAD_2"/>
    <property type="match status" value="1"/>
</dbReference>
<accession>A0A518V424</accession>
<keyword evidence="1" id="KW-0378">Hydrolase</keyword>
<organism evidence="1 2">
    <name type="scientific">Brevibacillus laterosporus</name>
    <name type="common">Bacillus laterosporus</name>
    <dbReference type="NCBI Taxonomy" id="1465"/>
    <lineage>
        <taxon>Bacteria</taxon>
        <taxon>Bacillati</taxon>
        <taxon>Bacillota</taxon>
        <taxon>Bacilli</taxon>
        <taxon>Bacillales</taxon>
        <taxon>Paenibacillaceae</taxon>
        <taxon>Brevibacillus</taxon>
    </lineage>
</organism>
<reference evidence="1 2" key="1">
    <citation type="submission" date="2018-11" db="EMBL/GenBank/DDBJ databases">
        <title>Phylogenetic determinants of toxin gene distribution in genomes of Brevibacillus laterosporus.</title>
        <authorList>
            <person name="Glare T.R."/>
            <person name="Durrant A."/>
            <person name="Berry C."/>
            <person name="Palma L."/>
            <person name="Ormskirk M."/>
            <person name="Cox M.O."/>
        </authorList>
    </citation>
    <scope>NUCLEOTIDE SEQUENCE [LARGE SCALE GENOMIC DNA]</scope>
    <source>
        <strain evidence="1 2">1821L</strain>
    </source>
</reference>
<dbReference type="EMBL" id="CP033464">
    <property type="protein sequence ID" value="QDX91746.1"/>
    <property type="molecule type" value="Genomic_DNA"/>
</dbReference>
<dbReference type="SFLD" id="SFLDG01135">
    <property type="entry name" value="C1.5.6:_HAD__Beta-PGM__Phospha"/>
    <property type="match status" value="1"/>
</dbReference>
<dbReference type="OrthoDB" id="9807630at2"/>